<keyword evidence="1" id="KW-0472">Membrane</keyword>
<name>A0A8J2KEH0_9HEXA</name>
<evidence type="ECO:0000256" key="1">
    <source>
        <dbReference type="SAM" id="Phobius"/>
    </source>
</evidence>
<dbReference type="Proteomes" id="UP000708208">
    <property type="component" value="Unassembled WGS sequence"/>
</dbReference>
<keyword evidence="1" id="KW-1133">Transmembrane helix</keyword>
<proteinExistence type="predicted"/>
<sequence length="183" mass="21055">MTHSNSVMCFYLLFNSLTVFTFVYSIASVIANLRLGSESTETRVLKIMYMKLTVLTTIFNTIFSPWLMTIEVMFINAIVANLFLAIVVGQVRFLIIGMLCVVNVVFLFSSCGDVYEQALKTLDSWMLLLHRREFRKFYRSCLPWRISLGGFYFVDKALVLTILSVVVHQTLNLLLTYRSDKSL</sequence>
<reference evidence="2" key="1">
    <citation type="submission" date="2021-06" db="EMBL/GenBank/DDBJ databases">
        <authorList>
            <person name="Hodson N. C."/>
            <person name="Mongue J. A."/>
            <person name="Jaron S. K."/>
        </authorList>
    </citation>
    <scope>NUCLEOTIDE SEQUENCE</scope>
</reference>
<evidence type="ECO:0000313" key="2">
    <source>
        <dbReference type="EMBL" id="CAG7787057.1"/>
    </source>
</evidence>
<comment type="caution">
    <text evidence="2">The sequence shown here is derived from an EMBL/GenBank/DDBJ whole genome shotgun (WGS) entry which is preliminary data.</text>
</comment>
<gene>
    <name evidence="2" type="ORF">AFUS01_LOCUS25584</name>
</gene>
<protein>
    <submittedName>
        <fullName evidence="2">Uncharacterized protein</fullName>
    </submittedName>
</protein>
<evidence type="ECO:0000313" key="3">
    <source>
        <dbReference type="Proteomes" id="UP000708208"/>
    </source>
</evidence>
<organism evidence="2 3">
    <name type="scientific">Allacma fusca</name>
    <dbReference type="NCBI Taxonomy" id="39272"/>
    <lineage>
        <taxon>Eukaryota</taxon>
        <taxon>Metazoa</taxon>
        <taxon>Ecdysozoa</taxon>
        <taxon>Arthropoda</taxon>
        <taxon>Hexapoda</taxon>
        <taxon>Collembola</taxon>
        <taxon>Symphypleona</taxon>
        <taxon>Sminthuridae</taxon>
        <taxon>Allacma</taxon>
    </lineage>
</organism>
<dbReference type="EMBL" id="CAJVCH010330953">
    <property type="protein sequence ID" value="CAG7787057.1"/>
    <property type="molecule type" value="Genomic_DNA"/>
</dbReference>
<feature type="transmembrane region" description="Helical" evidence="1">
    <location>
        <begin position="54"/>
        <end position="87"/>
    </location>
</feature>
<dbReference type="AlphaFoldDB" id="A0A8J2KEH0"/>
<feature type="transmembrane region" description="Helical" evidence="1">
    <location>
        <begin position="12"/>
        <end position="33"/>
    </location>
</feature>
<feature type="transmembrane region" description="Helical" evidence="1">
    <location>
        <begin position="93"/>
        <end position="115"/>
    </location>
</feature>
<keyword evidence="1" id="KW-0812">Transmembrane</keyword>
<accession>A0A8J2KEH0</accession>
<keyword evidence="3" id="KW-1185">Reference proteome</keyword>